<feature type="transmembrane region" description="Helical" evidence="2">
    <location>
        <begin position="21"/>
        <end position="42"/>
    </location>
</feature>
<keyword evidence="2" id="KW-0812">Transmembrane</keyword>
<keyword evidence="2" id="KW-1133">Transmembrane helix</keyword>
<feature type="transmembrane region" description="Helical" evidence="2">
    <location>
        <begin position="347"/>
        <end position="370"/>
    </location>
</feature>
<dbReference type="InterPro" id="IPR029063">
    <property type="entry name" value="SAM-dependent_MTases_sf"/>
</dbReference>
<evidence type="ECO:0000313" key="4">
    <source>
        <dbReference type="Proteomes" id="UP000254711"/>
    </source>
</evidence>
<feature type="transmembrane region" description="Helical" evidence="2">
    <location>
        <begin position="296"/>
        <end position="316"/>
    </location>
</feature>
<feature type="transmembrane region" description="Helical" evidence="2">
    <location>
        <begin position="411"/>
        <end position="430"/>
    </location>
</feature>
<evidence type="ECO:0000256" key="1">
    <source>
        <dbReference type="ARBA" id="ARBA00023115"/>
    </source>
</evidence>
<proteinExistence type="predicted"/>
<dbReference type="SUPFAM" id="SSF103473">
    <property type="entry name" value="MFS general substrate transporter"/>
    <property type="match status" value="1"/>
</dbReference>
<protein>
    <submittedName>
        <fullName evidence="3">Spermidine synthase</fullName>
    </submittedName>
</protein>
<reference evidence="3 4" key="1">
    <citation type="submission" date="2018-07" db="EMBL/GenBank/DDBJ databases">
        <title>Dyella solisilvae sp. nov., isolated from the pine and broad-leaved mixed forest soil.</title>
        <authorList>
            <person name="Gao Z."/>
            <person name="Qiu L."/>
        </authorList>
    </citation>
    <scope>NUCLEOTIDE SEQUENCE [LARGE SCALE GENOMIC DNA]</scope>
    <source>
        <strain evidence="3 4">DHG54</strain>
    </source>
</reference>
<keyword evidence="2" id="KW-0472">Membrane</keyword>
<dbReference type="NCBIfam" id="NF037959">
    <property type="entry name" value="MFS_SpdSyn"/>
    <property type="match status" value="2"/>
</dbReference>
<evidence type="ECO:0000256" key="2">
    <source>
        <dbReference type="SAM" id="Phobius"/>
    </source>
</evidence>
<dbReference type="AlphaFoldDB" id="A0A370K4J8"/>
<gene>
    <name evidence="3" type="ORF">DVT68_14915</name>
</gene>
<name>A0A370K4J8_9GAMM</name>
<feature type="transmembrane region" description="Helical" evidence="2">
    <location>
        <begin position="88"/>
        <end position="111"/>
    </location>
</feature>
<feature type="transmembrane region" description="Helical" evidence="2">
    <location>
        <begin position="123"/>
        <end position="152"/>
    </location>
</feature>
<feature type="transmembrane region" description="Helical" evidence="2">
    <location>
        <begin position="264"/>
        <end position="284"/>
    </location>
</feature>
<dbReference type="Pfam" id="PF01564">
    <property type="entry name" value="Spermine_synth"/>
    <property type="match status" value="1"/>
</dbReference>
<organism evidence="3 4">
    <name type="scientific">Dyella solisilvae</name>
    <dbReference type="NCBI Taxonomy" id="1920168"/>
    <lineage>
        <taxon>Bacteria</taxon>
        <taxon>Pseudomonadati</taxon>
        <taxon>Pseudomonadota</taxon>
        <taxon>Gammaproteobacteria</taxon>
        <taxon>Lysobacterales</taxon>
        <taxon>Rhodanobacteraceae</taxon>
        <taxon>Dyella</taxon>
    </lineage>
</organism>
<feature type="transmembrane region" description="Helical" evidence="2">
    <location>
        <begin position="192"/>
        <end position="209"/>
    </location>
</feature>
<keyword evidence="4" id="KW-1185">Reference proteome</keyword>
<feature type="transmembrane region" description="Helical" evidence="2">
    <location>
        <begin position="54"/>
        <end position="76"/>
    </location>
</feature>
<dbReference type="CDD" id="cd02440">
    <property type="entry name" value="AdoMet_MTases"/>
    <property type="match status" value="1"/>
</dbReference>
<evidence type="ECO:0000313" key="3">
    <source>
        <dbReference type="EMBL" id="RDI97585.1"/>
    </source>
</evidence>
<accession>A0A370K4J8</accession>
<dbReference type="PANTHER" id="PTHR43317:SF1">
    <property type="entry name" value="THERMOSPERMINE SYNTHASE ACAULIS5"/>
    <property type="match status" value="1"/>
</dbReference>
<sequence length="838" mass="88291">MQRRRAAKLVPSASQVAPATALWPALLLFGSGAASLVYQLLWIKQLSLVVGVEVYAVTIAVSAFFAGLAIGGAWLGRAADRLQRPLRLYAWLEGAVALLGVSATLLLAHSAAPFAVLERSIGWLAWLLPFALVGIPAIAMGGTLPVLVRASVPDSVARTGGRLYAANTAGAIAGVLLAPFVLLPALGVQGSAMAAAAINLLAASVALALDRRVVAPSPVVERDNVGMTREERLALVLYAVAGGVALGYEVVWSQTVVQFMSTRAFAFAMMLAVYLAGLMIGSAVYARFAARVKDGWAAFGALIALAGLVALLQLSWLGSWLGDSQAAMAAWVGAATDSRLAAMCARFTLAAASLVLAPTIVLGAAFPAVLRLCARPSQSGRGVGMALALNTLGGIAGTVLTGFVLVPLFGLVHTLALLALLAAAVGLVAVFVGSQGRSRSRWLVVAVGMCSLALGVLTPADKLAGLLTQARGGQVTYYRESRGGAVAVLAQGEGDNAFHRLYIQGVSNSGDTLPSQRYMRLQALLPLIIHRGEPKSALVIGFGTGITAGALSQYPGLKTRVCAELLPAVVQAAAQFKGNYGAGTVDHGLDIRLRDGRRELLRSDQRYDMITLEPPPPSAAGVVNLYSRDFYQLAASRLAPHGVLAQWWPIATQNDEDSRAMVRAFLDAFPHATLWTTELHEMLLVGSNDPIELDAAQIERRFAQPSVAGALRDVGIASPGALLATWVGDRAALERYAGDTPAVTDDRPSIEYATWVRRDEIVRVLPELIALQSAPPVRGASAELLADMQRQRDVLFTFYASGLAAYEGDRDQWADALGRVMEADGANPYYRWIAQGAQ</sequence>
<dbReference type="EMBL" id="QQSY01000004">
    <property type="protein sequence ID" value="RDI97585.1"/>
    <property type="molecule type" value="Genomic_DNA"/>
</dbReference>
<dbReference type="GO" id="GO:0006596">
    <property type="term" value="P:polyamine biosynthetic process"/>
    <property type="evidence" value="ECO:0007669"/>
    <property type="project" value="UniProtKB-KW"/>
</dbReference>
<feature type="transmembrane region" description="Helical" evidence="2">
    <location>
        <begin position="164"/>
        <end position="186"/>
    </location>
</feature>
<dbReference type="SUPFAM" id="SSF53335">
    <property type="entry name" value="S-adenosyl-L-methionine-dependent methyltransferases"/>
    <property type="match status" value="1"/>
</dbReference>
<dbReference type="OrthoDB" id="5516475at2"/>
<dbReference type="Gene3D" id="3.40.50.150">
    <property type="entry name" value="Vaccinia Virus protein VP39"/>
    <property type="match status" value="1"/>
</dbReference>
<keyword evidence="1" id="KW-0620">Polyamine biosynthesis</keyword>
<dbReference type="PANTHER" id="PTHR43317">
    <property type="entry name" value="THERMOSPERMINE SYNTHASE ACAULIS5"/>
    <property type="match status" value="1"/>
</dbReference>
<dbReference type="Proteomes" id="UP000254711">
    <property type="component" value="Unassembled WGS sequence"/>
</dbReference>
<dbReference type="InterPro" id="IPR036259">
    <property type="entry name" value="MFS_trans_sf"/>
</dbReference>
<feature type="transmembrane region" description="Helical" evidence="2">
    <location>
        <begin position="442"/>
        <end position="460"/>
    </location>
</feature>
<comment type="caution">
    <text evidence="3">The sequence shown here is derived from an EMBL/GenBank/DDBJ whole genome shotgun (WGS) entry which is preliminary data.</text>
</comment>
<feature type="transmembrane region" description="Helical" evidence="2">
    <location>
        <begin position="233"/>
        <end position="252"/>
    </location>
</feature>
<feature type="transmembrane region" description="Helical" evidence="2">
    <location>
        <begin position="382"/>
        <end position="405"/>
    </location>
</feature>